<evidence type="ECO:0000256" key="2">
    <source>
        <dbReference type="ARBA" id="ARBA00007358"/>
    </source>
</evidence>
<dbReference type="GO" id="GO:0046872">
    <property type="term" value="F:metal ion binding"/>
    <property type="evidence" value="ECO:0007669"/>
    <property type="project" value="InterPro"/>
</dbReference>
<evidence type="ECO:0000259" key="9">
    <source>
        <dbReference type="Pfam" id="PF25137"/>
    </source>
</evidence>
<evidence type="ECO:0000256" key="1">
    <source>
        <dbReference type="ARBA" id="ARBA00001962"/>
    </source>
</evidence>
<dbReference type="RefSeq" id="WP_191074564.1">
    <property type="nucleotide sequence ID" value="NZ_JACTAG010000001.1"/>
</dbReference>
<keyword evidence="3" id="KW-0560">Oxidoreductase</keyword>
<keyword evidence="11" id="KW-1185">Reference proteome</keyword>
<evidence type="ECO:0000256" key="7">
    <source>
        <dbReference type="ARBA" id="ARBA00076680"/>
    </source>
</evidence>
<comment type="catalytic activity">
    <reaction evidence="4">
        <text>a secondary alcohol + NAD(+) = a ketone + NADH + H(+)</text>
        <dbReference type="Rhea" id="RHEA:10740"/>
        <dbReference type="ChEBI" id="CHEBI:15378"/>
        <dbReference type="ChEBI" id="CHEBI:17087"/>
        <dbReference type="ChEBI" id="CHEBI:35681"/>
        <dbReference type="ChEBI" id="CHEBI:57540"/>
        <dbReference type="ChEBI" id="CHEBI:57945"/>
        <dbReference type="EC" id="1.1.1.1"/>
    </reaction>
</comment>
<comment type="cofactor">
    <cofactor evidence="1">
        <name>Fe cation</name>
        <dbReference type="ChEBI" id="CHEBI:24875"/>
    </cofactor>
</comment>
<proteinExistence type="inferred from homology"/>
<dbReference type="AlphaFoldDB" id="A0A927D4A9"/>
<dbReference type="Gene3D" id="3.40.50.1970">
    <property type="match status" value="1"/>
</dbReference>
<evidence type="ECO:0000256" key="5">
    <source>
        <dbReference type="ARBA" id="ARBA00049243"/>
    </source>
</evidence>
<dbReference type="CDD" id="cd08194">
    <property type="entry name" value="Fe-ADH-like"/>
    <property type="match status" value="1"/>
</dbReference>
<dbReference type="Gene3D" id="1.20.1090.10">
    <property type="entry name" value="Dehydroquinate synthase-like - alpha domain"/>
    <property type="match status" value="1"/>
</dbReference>
<organism evidence="10 11">
    <name type="scientific">Sulfitobacter aestuariivivens</name>
    <dbReference type="NCBI Taxonomy" id="2766981"/>
    <lineage>
        <taxon>Bacteria</taxon>
        <taxon>Pseudomonadati</taxon>
        <taxon>Pseudomonadota</taxon>
        <taxon>Alphaproteobacteria</taxon>
        <taxon>Rhodobacterales</taxon>
        <taxon>Roseobacteraceae</taxon>
        <taxon>Sulfitobacter</taxon>
    </lineage>
</organism>
<evidence type="ECO:0000256" key="4">
    <source>
        <dbReference type="ARBA" id="ARBA00049164"/>
    </source>
</evidence>
<protein>
    <recommendedName>
        <fullName evidence="6">Alcohol dehydrogenase 2</fullName>
    </recommendedName>
    <alternativeName>
        <fullName evidence="7">Alcohol dehydrogenase II</fullName>
    </alternativeName>
</protein>
<dbReference type="FunFam" id="3.40.50.1970:FF:000003">
    <property type="entry name" value="Alcohol dehydrogenase, iron-containing"/>
    <property type="match status" value="1"/>
</dbReference>
<dbReference type="InterPro" id="IPR001670">
    <property type="entry name" value="ADH_Fe/GldA"/>
</dbReference>
<dbReference type="Pfam" id="PF25137">
    <property type="entry name" value="ADH_Fe_C"/>
    <property type="match status" value="1"/>
</dbReference>
<dbReference type="SUPFAM" id="SSF56796">
    <property type="entry name" value="Dehydroquinate synthase-like"/>
    <property type="match status" value="1"/>
</dbReference>
<dbReference type="EMBL" id="JACTAG010000001">
    <property type="protein sequence ID" value="MBD3663614.1"/>
    <property type="molecule type" value="Genomic_DNA"/>
</dbReference>
<dbReference type="GO" id="GO:0004022">
    <property type="term" value="F:alcohol dehydrogenase (NAD+) activity"/>
    <property type="evidence" value="ECO:0007669"/>
    <property type="project" value="UniProtKB-EC"/>
</dbReference>
<comment type="caution">
    <text evidence="10">The sequence shown here is derived from an EMBL/GenBank/DDBJ whole genome shotgun (WGS) entry which is preliminary data.</text>
</comment>
<comment type="catalytic activity">
    <reaction evidence="5">
        <text>a primary alcohol + NAD(+) = an aldehyde + NADH + H(+)</text>
        <dbReference type="Rhea" id="RHEA:10736"/>
        <dbReference type="ChEBI" id="CHEBI:15378"/>
        <dbReference type="ChEBI" id="CHEBI:15734"/>
        <dbReference type="ChEBI" id="CHEBI:17478"/>
        <dbReference type="ChEBI" id="CHEBI:57540"/>
        <dbReference type="ChEBI" id="CHEBI:57945"/>
        <dbReference type="EC" id="1.1.1.1"/>
    </reaction>
</comment>
<dbReference type="InterPro" id="IPR039697">
    <property type="entry name" value="Alcohol_dehydrogenase_Fe"/>
</dbReference>
<sequence>MQHGDIGRVQSPRIIRVGGGVAREVGEVMQQLGLSRPLIVTDKKLITLGHVHTVTDVLDVAGVAWTVFDGVVEDPTDICVDEGLAAYRADNFDCIIGFGGGSPMDVAKAISFMSVNPGHVRDYKAPHQIDRCGPPVIAIPTTGGTGSELTRWCVITDTAETEKYNLSGLACVATVALIDWTFTCTKPWRITADTAVDSLTHAIEAYVSRKAFAYTDSFALAAMPAIANHVRTACAEPDNAEARAALMLAASQAGMAFSNASVALVHGMSRPIGAHFHVTHGLSNAMLLPEVTRFSVDAAQGRYATCARVMGWARDGDSDAMACAMLVENLERLNADLKVPSPSSLGHGADPDKFDLMAQQALASGSPQNNPRVPTQDEIVQMYQRIW</sequence>
<dbReference type="Pfam" id="PF00465">
    <property type="entry name" value="Fe-ADH"/>
    <property type="match status" value="1"/>
</dbReference>
<comment type="similarity">
    <text evidence="2">Belongs to the iron-containing alcohol dehydrogenase family.</text>
</comment>
<dbReference type="PANTHER" id="PTHR11496">
    <property type="entry name" value="ALCOHOL DEHYDROGENASE"/>
    <property type="match status" value="1"/>
</dbReference>
<evidence type="ECO:0000256" key="6">
    <source>
        <dbReference type="ARBA" id="ARBA00074848"/>
    </source>
</evidence>
<feature type="domain" description="Alcohol dehydrogenase iron-type/glycerol dehydrogenase GldA" evidence="8">
    <location>
        <begin position="12"/>
        <end position="179"/>
    </location>
</feature>
<evidence type="ECO:0000259" key="8">
    <source>
        <dbReference type="Pfam" id="PF00465"/>
    </source>
</evidence>
<evidence type="ECO:0000313" key="11">
    <source>
        <dbReference type="Proteomes" id="UP000635142"/>
    </source>
</evidence>
<evidence type="ECO:0000256" key="3">
    <source>
        <dbReference type="ARBA" id="ARBA00023002"/>
    </source>
</evidence>
<gene>
    <name evidence="10" type="ORF">H9Q16_06745</name>
</gene>
<dbReference type="PANTHER" id="PTHR11496:SF102">
    <property type="entry name" value="ALCOHOL DEHYDROGENASE 4"/>
    <property type="match status" value="1"/>
</dbReference>
<evidence type="ECO:0000313" key="10">
    <source>
        <dbReference type="EMBL" id="MBD3663614.1"/>
    </source>
</evidence>
<dbReference type="InterPro" id="IPR056798">
    <property type="entry name" value="ADH_Fe_C"/>
</dbReference>
<name>A0A927D4A9_9RHOB</name>
<feature type="domain" description="Fe-containing alcohol dehydrogenase-like C-terminal" evidence="9">
    <location>
        <begin position="191"/>
        <end position="386"/>
    </location>
</feature>
<dbReference type="FunFam" id="1.20.1090.10:FF:000001">
    <property type="entry name" value="Aldehyde-alcohol dehydrogenase"/>
    <property type="match status" value="1"/>
</dbReference>
<reference evidence="10" key="1">
    <citation type="submission" date="2020-08" db="EMBL/GenBank/DDBJ databases">
        <title>Sulfitobacter aestuariivivens sp. nov., isolated from a tidal flat.</title>
        <authorList>
            <person name="Park S."/>
            <person name="Yoon J.-H."/>
        </authorList>
    </citation>
    <scope>NUCLEOTIDE SEQUENCE</scope>
    <source>
        <strain evidence="10">TSTF-M16</strain>
    </source>
</reference>
<accession>A0A927D4A9</accession>
<dbReference type="Proteomes" id="UP000635142">
    <property type="component" value="Unassembled WGS sequence"/>
</dbReference>